<accession>A0A516RK01</accession>
<evidence type="ECO:0000313" key="1">
    <source>
        <dbReference type="EMBL" id="QDQ15992.1"/>
    </source>
</evidence>
<organism evidence="1 2">
    <name type="scientific">Streptomyces spectabilis</name>
    <dbReference type="NCBI Taxonomy" id="68270"/>
    <lineage>
        <taxon>Bacteria</taxon>
        <taxon>Bacillati</taxon>
        <taxon>Actinomycetota</taxon>
        <taxon>Actinomycetes</taxon>
        <taxon>Kitasatosporales</taxon>
        <taxon>Streptomycetaceae</taxon>
        <taxon>Streptomyces</taxon>
    </lineage>
</organism>
<proteinExistence type="predicted"/>
<gene>
    <name evidence="1" type="ORF">FH965_40165</name>
</gene>
<dbReference type="AlphaFoldDB" id="A0A516RK01"/>
<evidence type="ECO:0000313" key="2">
    <source>
        <dbReference type="Proteomes" id="UP000316806"/>
    </source>
</evidence>
<name>A0A516RK01_STRST</name>
<protein>
    <submittedName>
        <fullName evidence="1">Uncharacterized protein</fullName>
    </submittedName>
</protein>
<reference evidence="1 2" key="1">
    <citation type="journal article" date="2019" name="J. Ind. Microbiol. Biotechnol.">
        <title>The complete genomic sequence of Streptomyces spectabilis NRRL-2792 and identification of secondary metabolite biosynthetic gene clusters.</title>
        <authorList>
            <person name="Sinha A."/>
            <person name="Phillips-Salemka S."/>
            <person name="Niraula T.A."/>
            <person name="Short K.A."/>
            <person name="Niraula N.P."/>
        </authorList>
    </citation>
    <scope>NUCLEOTIDE SEQUENCE [LARGE SCALE GENOMIC DNA]</scope>
    <source>
        <strain evidence="1 2">NRRL 2792</strain>
    </source>
</reference>
<dbReference type="RefSeq" id="WP_144323192.1">
    <property type="nucleotide sequence ID" value="NZ_CP040916.1"/>
</dbReference>
<dbReference type="Proteomes" id="UP000316806">
    <property type="component" value="Chromosome"/>
</dbReference>
<dbReference type="EMBL" id="CP040916">
    <property type="protein sequence ID" value="QDQ15992.1"/>
    <property type="molecule type" value="Genomic_DNA"/>
</dbReference>
<sequence length="124" mass="12672">MTRTALAIPFDRLERALSAWLPALPGRSPARRVSIEELGLAADGPRPAGTALVLVLGLRTHHGDHAPTGTHRLAIAIHPLTDLPADPDPAADVGVGAGEGPRLIAVLDDVVICQGPPAAGNTPA</sequence>